<dbReference type="InterPro" id="IPR010819">
    <property type="entry name" value="AGE/CE"/>
</dbReference>
<comment type="similarity">
    <text evidence="1">Belongs to the N-acylglucosamine 2-epimerase family.</text>
</comment>
<keyword evidence="4" id="KW-1185">Reference proteome</keyword>
<dbReference type="EC" id="5.3.1.8" evidence="3"/>
<dbReference type="EMBL" id="CP010537">
    <property type="protein sequence ID" value="AJG23118.1"/>
    <property type="molecule type" value="Genomic_DNA"/>
</dbReference>
<dbReference type="STRING" id="68895.RR42_s1530"/>
<dbReference type="RefSeq" id="WP_043354805.1">
    <property type="nucleotide sequence ID" value="NZ_CP010537.1"/>
</dbReference>
<dbReference type="GO" id="GO:0005975">
    <property type="term" value="P:carbohydrate metabolic process"/>
    <property type="evidence" value="ECO:0007669"/>
    <property type="project" value="InterPro"/>
</dbReference>
<dbReference type="SUPFAM" id="SSF48208">
    <property type="entry name" value="Six-hairpin glycosidases"/>
    <property type="match status" value="1"/>
</dbReference>
<protein>
    <submittedName>
        <fullName evidence="3">Mannose-6-phosphate isomerase</fullName>
        <ecNumber evidence="3">5.3.1.8</ecNumber>
    </submittedName>
</protein>
<evidence type="ECO:0000313" key="3">
    <source>
        <dbReference type="EMBL" id="AJG23118.1"/>
    </source>
</evidence>
<dbReference type="InterPro" id="IPR008928">
    <property type="entry name" value="6-hairpin_glycosidase_sf"/>
</dbReference>
<evidence type="ECO:0000256" key="2">
    <source>
        <dbReference type="ARBA" id="ARBA00023235"/>
    </source>
</evidence>
<dbReference type="AlphaFoldDB" id="A0A0C4YJC3"/>
<organism evidence="3 4">
    <name type="scientific">Cupriavidus basilensis</name>
    <dbReference type="NCBI Taxonomy" id="68895"/>
    <lineage>
        <taxon>Bacteria</taxon>
        <taxon>Pseudomonadati</taxon>
        <taxon>Pseudomonadota</taxon>
        <taxon>Betaproteobacteria</taxon>
        <taxon>Burkholderiales</taxon>
        <taxon>Burkholderiaceae</taxon>
        <taxon>Cupriavidus</taxon>
    </lineage>
</organism>
<sequence>MNVTPPLATAGADPKAASFAALRAHYDGVVLPLWTGPGWNATMQLPYEALSGTDQQPLPVARYRAMACARQLYVFSQCDGTDGAAHAARLFASLGGRFADGGQGGFIYSIDAQGQPLDTTKDLYTHAFVVFACAAYFKRSGSAQARALLDGATRLIEARFATADGLYHAALAQDFRPLGGPPQQNPIMHLTEAYLAAFEVTGERFYADRLAGIAAAVLATFVDPATGCIAELPMCTDRAGNRVEPGHQFEWFSLLASAPALFEDSGLAQALARAFGFAMQHGVDTSTMGVAAALHLDGSPRDPIQRIWAQTEFARALAVRGDSVALAHLQAWLKAYPARFLHAGGWHECLSPAGKVERAEMPSTTPYHLATAYQALPRD</sequence>
<keyword evidence="2 3" id="KW-0413">Isomerase</keyword>
<evidence type="ECO:0000313" key="4">
    <source>
        <dbReference type="Proteomes" id="UP000031843"/>
    </source>
</evidence>
<dbReference type="Proteomes" id="UP000031843">
    <property type="component" value="Chromosome secondary"/>
</dbReference>
<dbReference type="Pfam" id="PF07221">
    <property type="entry name" value="GlcNAc_2-epim"/>
    <property type="match status" value="1"/>
</dbReference>
<gene>
    <name evidence="3" type="ORF">RR42_s1530</name>
</gene>
<evidence type="ECO:0000256" key="1">
    <source>
        <dbReference type="ARBA" id="ARBA00008558"/>
    </source>
</evidence>
<reference evidence="3 4" key="1">
    <citation type="journal article" date="2015" name="Genome Announc.">
        <title>Complete Genome Sequence of Cupriavidus basilensis 4G11, Isolated from the Oak Ridge Field Research Center Site.</title>
        <authorList>
            <person name="Ray J."/>
            <person name="Waters R.J."/>
            <person name="Skerker J.M."/>
            <person name="Kuehl J.V."/>
            <person name="Price M.N."/>
            <person name="Huang J."/>
            <person name="Chakraborty R."/>
            <person name="Arkin A.P."/>
            <person name="Deutschbauer A."/>
        </authorList>
    </citation>
    <scope>NUCLEOTIDE SEQUENCE [LARGE SCALE GENOMIC DNA]</scope>
    <source>
        <strain evidence="3">4G11</strain>
    </source>
</reference>
<dbReference type="InterPro" id="IPR012341">
    <property type="entry name" value="6hp_glycosidase-like_sf"/>
</dbReference>
<dbReference type="Gene3D" id="1.50.10.10">
    <property type="match status" value="1"/>
</dbReference>
<dbReference type="GO" id="GO:0004476">
    <property type="term" value="F:mannose-6-phosphate isomerase activity"/>
    <property type="evidence" value="ECO:0007669"/>
    <property type="project" value="UniProtKB-EC"/>
</dbReference>
<dbReference type="KEGG" id="cbw:RR42_s1530"/>
<proteinExistence type="inferred from homology"/>
<accession>A0A0C4YJC3</accession>
<name>A0A0C4YJC3_9BURK</name>
<dbReference type="OrthoDB" id="9806359at2"/>
<dbReference type="PANTHER" id="PTHR15108">
    <property type="entry name" value="N-ACYLGLUCOSAMINE-2-EPIMERASE"/>
    <property type="match status" value="1"/>
</dbReference>